<dbReference type="KEGG" id="sre:PTSG_04135"/>
<protein>
    <submittedName>
        <fullName evidence="1">Uncharacterized protein</fullName>
    </submittedName>
</protein>
<dbReference type="AlphaFoldDB" id="F2U6P4"/>
<sequence length="224" mass="25000">MSATTAKRTHARDVVIAASKKAKWTDLSTDTKDFTMQTLRRACSTVTSTLRSTKARTETKELTLSLRELCEQRLSEVQGPPQPRRALANVHKSLLTQEMLLAEACQRLDTLKQAHEKEAKAIEETEAVKAKLEVGIKRAEDFHTQLHKSRLHPAVRAAVSEEEKALRSTSATAAREGRVRVQPRVVPQCISADDARKFHDMTAATSRLQQYVRTVTAIFALLDA</sequence>
<keyword evidence="2" id="KW-1185">Reference proteome</keyword>
<dbReference type="GeneID" id="16075608"/>
<gene>
    <name evidence="1" type="ORF">PTSG_04135</name>
</gene>
<evidence type="ECO:0000313" key="2">
    <source>
        <dbReference type="Proteomes" id="UP000007799"/>
    </source>
</evidence>
<dbReference type="RefSeq" id="XP_004995030.1">
    <property type="nucleotide sequence ID" value="XM_004994973.1"/>
</dbReference>
<name>F2U6P4_SALR5</name>
<proteinExistence type="predicted"/>
<organism evidence="2">
    <name type="scientific">Salpingoeca rosetta (strain ATCC 50818 / BSB-021)</name>
    <dbReference type="NCBI Taxonomy" id="946362"/>
    <lineage>
        <taxon>Eukaryota</taxon>
        <taxon>Choanoflagellata</taxon>
        <taxon>Craspedida</taxon>
        <taxon>Salpingoecidae</taxon>
        <taxon>Salpingoeca</taxon>
    </lineage>
</organism>
<dbReference type="InParanoid" id="F2U6P4"/>
<dbReference type="Proteomes" id="UP000007799">
    <property type="component" value="Unassembled WGS sequence"/>
</dbReference>
<dbReference type="EMBL" id="GL832963">
    <property type="protein sequence ID" value="EGD83526.1"/>
    <property type="molecule type" value="Genomic_DNA"/>
</dbReference>
<reference evidence="1" key="1">
    <citation type="submission" date="2009-08" db="EMBL/GenBank/DDBJ databases">
        <title>Annotation of Salpingoeca rosetta.</title>
        <authorList>
            <consortium name="The Broad Institute Genome Sequencing Platform"/>
            <person name="Russ C."/>
            <person name="Cuomo C."/>
            <person name="Burger G."/>
            <person name="Gray M.W."/>
            <person name="Holland P.W.H."/>
            <person name="King N."/>
            <person name="Lang F.B.F."/>
            <person name="Roger A.J."/>
            <person name="Ruiz-Trillo I."/>
            <person name="Young S.K."/>
            <person name="Zeng Q."/>
            <person name="Gargeya S."/>
            <person name="Alvarado L."/>
            <person name="Berlin A."/>
            <person name="Chapman S.B."/>
            <person name="Chen Z."/>
            <person name="Freedman E."/>
            <person name="Gellesch M."/>
            <person name="Goldberg J."/>
            <person name="Griggs A."/>
            <person name="Gujja S."/>
            <person name="Heilman E."/>
            <person name="Heiman D."/>
            <person name="Howarth C."/>
            <person name="Mehta T."/>
            <person name="Neiman D."/>
            <person name="Pearson M."/>
            <person name="Roberts A."/>
            <person name="Saif S."/>
            <person name="Shea T."/>
            <person name="Shenoy N."/>
            <person name="Sisk P."/>
            <person name="Stolte C."/>
            <person name="Sykes S."/>
            <person name="White J."/>
            <person name="Yandava C."/>
            <person name="Haas B."/>
            <person name="Nusbaum C."/>
            <person name="Birren B."/>
        </authorList>
    </citation>
    <scope>NUCLEOTIDE SEQUENCE [LARGE SCALE GENOMIC DNA]</scope>
    <source>
        <strain evidence="1">ATCC 50818</strain>
    </source>
</reference>
<evidence type="ECO:0000313" key="1">
    <source>
        <dbReference type="EMBL" id="EGD83526.1"/>
    </source>
</evidence>
<accession>F2U6P4</accession>